<gene>
    <name evidence="1" type="ORF">XFHB_13605</name>
</gene>
<proteinExistence type="predicted"/>
<dbReference type="KEGG" id="xfh:XFHB_13605"/>
<accession>A0ABD7BY87</accession>
<protein>
    <recommendedName>
        <fullName evidence="3">Tn3 transposase DDE domain-containing protein</fullName>
    </recommendedName>
</protein>
<dbReference type="Proteomes" id="UP000196980">
    <property type="component" value="Chromosome"/>
</dbReference>
<dbReference type="RefSeq" id="WP_023907597.1">
    <property type="nucleotide sequence ID" value="NZ_LRVG01000059.1"/>
</dbReference>
<organism evidence="1 2">
    <name type="scientific">Xylella fastidiosa</name>
    <dbReference type="NCBI Taxonomy" id="2371"/>
    <lineage>
        <taxon>Bacteria</taxon>
        <taxon>Pseudomonadati</taxon>
        <taxon>Pseudomonadota</taxon>
        <taxon>Gammaproteobacteria</taxon>
        <taxon>Lysobacterales</taxon>
        <taxon>Lysobacteraceae</taxon>
        <taxon>Xylella</taxon>
    </lineage>
</organism>
<evidence type="ECO:0008006" key="3">
    <source>
        <dbReference type="Google" id="ProtNLM"/>
    </source>
</evidence>
<name>A0ABD7BY87_XYLFS</name>
<evidence type="ECO:0000313" key="2">
    <source>
        <dbReference type="Proteomes" id="UP000196980"/>
    </source>
</evidence>
<sequence>MVLHELGRIERSLFILNWLQNVELLQPAKQPPMYSLNGPS</sequence>
<reference evidence="2" key="1">
    <citation type="submission" date="2014-11" db="EMBL/GenBank/DDBJ databases">
        <title>Xylella fastidiosa Hib4 Genome Sequencing.</title>
        <authorList>
            <person name="Pierry P.M."/>
            <person name="da Silva A.M."/>
        </authorList>
    </citation>
    <scope>NUCLEOTIDE SEQUENCE [LARGE SCALE GENOMIC DNA]</scope>
    <source>
        <strain evidence="2">Hib4</strain>
    </source>
</reference>
<evidence type="ECO:0000313" key="1">
    <source>
        <dbReference type="EMBL" id="QPB72691.1"/>
    </source>
</evidence>
<dbReference type="AlphaFoldDB" id="A0ABD7BY87"/>
<dbReference type="EMBL" id="CP009885">
    <property type="protein sequence ID" value="QPB72691.1"/>
    <property type="molecule type" value="Genomic_DNA"/>
</dbReference>